<protein>
    <submittedName>
        <fullName evidence="2">PpiC-type peptidyl-prolyl cis-trans isomerase</fullName>
    </submittedName>
</protein>
<accession>A0A0G1YD60</accession>
<dbReference type="AlphaFoldDB" id="A0A0G1YD60"/>
<evidence type="ECO:0000313" key="3">
    <source>
        <dbReference type="Proteomes" id="UP000034588"/>
    </source>
</evidence>
<proteinExistence type="predicted"/>
<keyword evidence="2" id="KW-0413">Isomerase</keyword>
<evidence type="ECO:0000256" key="1">
    <source>
        <dbReference type="SAM" id="Phobius"/>
    </source>
</evidence>
<evidence type="ECO:0000313" key="2">
    <source>
        <dbReference type="EMBL" id="KKW12917.1"/>
    </source>
</evidence>
<keyword evidence="1" id="KW-0472">Membrane</keyword>
<dbReference type="PANTHER" id="PTHR47245">
    <property type="entry name" value="PEPTIDYLPROLYL ISOMERASE"/>
    <property type="match status" value="1"/>
</dbReference>
<sequence>MARKKKRVHEMIDTKTENLIPPVPAMRKLRIPMPLTKIALAVLILGIVAIFVSNKGLLVAAIVNGRPIFRWQLNQAMTARFGQQTLEGMISEALIADEARKSGISVSQADIDAKVSDIVASLGGTVSIDDLLKYQGMSRGEFENQIRLQLTVEKLLGRDIVVTDDDVKNFIATNSATLTATDEAGLKEEARDAIMSAKINEKLQSWFLELKDKAKILRFI</sequence>
<comment type="caution">
    <text evidence="2">The sequence shown here is derived from an EMBL/GenBank/DDBJ whole genome shotgun (WGS) entry which is preliminary data.</text>
</comment>
<dbReference type="SUPFAM" id="SSF109998">
    <property type="entry name" value="Triger factor/SurA peptide-binding domain-like"/>
    <property type="match status" value="1"/>
</dbReference>
<dbReference type="Pfam" id="PF13624">
    <property type="entry name" value="SurA_N_3"/>
    <property type="match status" value="1"/>
</dbReference>
<dbReference type="PANTHER" id="PTHR47245:SF2">
    <property type="entry name" value="PEPTIDYL-PROLYL CIS-TRANS ISOMERASE HP_0175-RELATED"/>
    <property type="match status" value="1"/>
</dbReference>
<reference evidence="2 3" key="1">
    <citation type="journal article" date="2015" name="Nature">
        <title>rRNA introns, odd ribosomes, and small enigmatic genomes across a large radiation of phyla.</title>
        <authorList>
            <person name="Brown C.T."/>
            <person name="Hug L.A."/>
            <person name="Thomas B.C."/>
            <person name="Sharon I."/>
            <person name="Castelle C.J."/>
            <person name="Singh A."/>
            <person name="Wilkins M.J."/>
            <person name="Williams K.H."/>
            <person name="Banfield J.F."/>
        </authorList>
    </citation>
    <scope>NUCLEOTIDE SEQUENCE [LARGE SCALE GENOMIC DNA]</scope>
</reference>
<name>A0A0G1YD60_9BACT</name>
<dbReference type="Gene3D" id="1.10.4030.10">
    <property type="entry name" value="Porin chaperone SurA, peptide-binding domain"/>
    <property type="match status" value="1"/>
</dbReference>
<dbReference type="InterPro" id="IPR027304">
    <property type="entry name" value="Trigger_fact/SurA_dom_sf"/>
</dbReference>
<dbReference type="EMBL" id="LCQD01000007">
    <property type="protein sequence ID" value="KKW12917.1"/>
    <property type="molecule type" value="Genomic_DNA"/>
</dbReference>
<keyword evidence="1" id="KW-0812">Transmembrane</keyword>
<feature type="transmembrane region" description="Helical" evidence="1">
    <location>
        <begin position="38"/>
        <end position="63"/>
    </location>
</feature>
<organism evidence="2 3">
    <name type="scientific">Candidatus Gottesmanbacteria bacterium GW2011_GWB1_49_7</name>
    <dbReference type="NCBI Taxonomy" id="1618448"/>
    <lineage>
        <taxon>Bacteria</taxon>
        <taxon>Candidatus Gottesmaniibacteriota</taxon>
    </lineage>
</organism>
<dbReference type="InterPro" id="IPR050245">
    <property type="entry name" value="PrsA_foldase"/>
</dbReference>
<dbReference type="Proteomes" id="UP000034588">
    <property type="component" value="Unassembled WGS sequence"/>
</dbReference>
<keyword evidence="1" id="KW-1133">Transmembrane helix</keyword>
<dbReference type="GO" id="GO:0016853">
    <property type="term" value="F:isomerase activity"/>
    <property type="evidence" value="ECO:0007669"/>
    <property type="project" value="UniProtKB-KW"/>
</dbReference>
<gene>
    <name evidence="2" type="ORF">UY48_C0007G0006</name>
</gene>